<organism evidence="11 12">
    <name type="scientific">Peptoclostridium acidaminophilum DSM 3953</name>
    <dbReference type="NCBI Taxonomy" id="1286171"/>
    <lineage>
        <taxon>Bacteria</taxon>
        <taxon>Bacillati</taxon>
        <taxon>Bacillota</taxon>
        <taxon>Clostridia</taxon>
        <taxon>Peptostreptococcales</taxon>
        <taxon>Peptoclostridiaceae</taxon>
        <taxon>Peptoclostridium</taxon>
    </lineage>
</organism>
<comment type="subcellular location">
    <subcellularLocation>
        <location evidence="1">Cell membrane</location>
        <topology evidence="1">Multi-pass membrane protein</topology>
    </subcellularLocation>
</comment>
<keyword evidence="9 10" id="KW-0472">Membrane</keyword>
<evidence type="ECO:0000313" key="12">
    <source>
        <dbReference type="Proteomes" id="UP000019591"/>
    </source>
</evidence>
<dbReference type="Pfam" id="PF02386">
    <property type="entry name" value="TrkH"/>
    <property type="match status" value="1"/>
</dbReference>
<name>W8TJ23_PEPAC</name>
<accession>W8TJ23</accession>
<dbReference type="PANTHER" id="PTHR32024">
    <property type="entry name" value="TRK SYSTEM POTASSIUM UPTAKE PROTEIN TRKG-RELATED"/>
    <property type="match status" value="1"/>
</dbReference>
<evidence type="ECO:0000256" key="4">
    <source>
        <dbReference type="ARBA" id="ARBA00022538"/>
    </source>
</evidence>
<dbReference type="AlphaFoldDB" id="W8TJ23"/>
<dbReference type="Proteomes" id="UP000019591">
    <property type="component" value="Chromosome"/>
</dbReference>
<feature type="transmembrane region" description="Helical" evidence="10">
    <location>
        <begin position="20"/>
        <end position="38"/>
    </location>
</feature>
<feature type="transmembrane region" description="Helical" evidence="10">
    <location>
        <begin position="50"/>
        <end position="69"/>
    </location>
</feature>
<keyword evidence="5 10" id="KW-0812">Transmembrane</keyword>
<protein>
    <submittedName>
        <fullName evidence="11">Ktr system potassium uptake protein B</fullName>
    </submittedName>
</protein>
<evidence type="ECO:0000256" key="1">
    <source>
        <dbReference type="ARBA" id="ARBA00004651"/>
    </source>
</evidence>
<sequence length="451" mass="47529">MASIIKKREKKAKALSPAQIVVVGFAITILLGAMLLNFPFASKSGKSIGFVNALFTATSATCVTGLVVVDTGTYWTNFGKVVIIGLIQVGGLGFMSLATLFSMLLGKKISLRERLIIQESLNQNDLAGLIRLTRHILFGTFIIEGAGALLLASVFIPENGIAKGLAYGAFHSISAFCNAGFDLTGNGRSLVPYVDNVTVNLTICSLVILGGLGFTVIADVLQKGKAQRLALHSKIVLTMTSILLAAGFVLFFVFESGNPSTLGGLSAKGRVLAALFQSVSPRTAGFNTIDLAAMTDSSKLLTIILMFIGGSPASTAGGIKTSTFALLVIAIITLIKGREHVEIYRRNISYSAVTKSLAVFGLAMTLVVTVTMILNITEKFDFLDILFEAVSAFGTVGLTLGITSGLTVIGKLVLIFTMFAGRVGALTILIALASREKKTLIKYPEGKVIVG</sequence>
<dbReference type="GO" id="GO:0015379">
    <property type="term" value="F:potassium:chloride symporter activity"/>
    <property type="evidence" value="ECO:0007669"/>
    <property type="project" value="InterPro"/>
</dbReference>
<feature type="transmembrane region" description="Helical" evidence="10">
    <location>
        <begin position="382"/>
        <end position="400"/>
    </location>
</feature>
<dbReference type="InterPro" id="IPR003445">
    <property type="entry name" value="Cat_transpt"/>
</dbReference>
<dbReference type="eggNOG" id="COG0168">
    <property type="taxonomic scope" value="Bacteria"/>
</dbReference>
<keyword evidence="3" id="KW-1003">Cell membrane</keyword>
<keyword evidence="4" id="KW-0633">Potassium transport</keyword>
<dbReference type="InterPro" id="IPR004772">
    <property type="entry name" value="TrkH"/>
</dbReference>
<dbReference type="NCBIfam" id="TIGR00933">
    <property type="entry name" value="2a38"/>
    <property type="match status" value="1"/>
</dbReference>
<feature type="transmembrane region" description="Helical" evidence="10">
    <location>
        <begin position="197"/>
        <end position="221"/>
    </location>
</feature>
<reference evidence="11 12" key="1">
    <citation type="journal article" date="2014" name="Genome Announc.">
        <title>Complete Genome Sequence of Amino Acid-Utilizing Eubacterium acidaminophilum al-2 (DSM 3953).</title>
        <authorList>
            <person name="Poehlein A."/>
            <person name="Andreesen J.R."/>
            <person name="Daniel R."/>
        </authorList>
    </citation>
    <scope>NUCLEOTIDE SEQUENCE [LARGE SCALE GENOMIC DNA]</scope>
    <source>
        <strain evidence="11 12">DSM 3953</strain>
    </source>
</reference>
<dbReference type="PANTHER" id="PTHR32024:SF1">
    <property type="entry name" value="KTR SYSTEM POTASSIUM UPTAKE PROTEIN B"/>
    <property type="match status" value="1"/>
</dbReference>
<evidence type="ECO:0000313" key="11">
    <source>
        <dbReference type="EMBL" id="AHM56187.1"/>
    </source>
</evidence>
<feature type="transmembrane region" description="Helical" evidence="10">
    <location>
        <begin position="356"/>
        <end position="376"/>
    </location>
</feature>
<feature type="transmembrane region" description="Helical" evidence="10">
    <location>
        <begin position="136"/>
        <end position="156"/>
    </location>
</feature>
<dbReference type="KEGG" id="eac:EAL2_c08870"/>
<dbReference type="GO" id="GO:0005886">
    <property type="term" value="C:plasma membrane"/>
    <property type="evidence" value="ECO:0007669"/>
    <property type="project" value="UniProtKB-SubCell"/>
</dbReference>
<evidence type="ECO:0000256" key="3">
    <source>
        <dbReference type="ARBA" id="ARBA00022475"/>
    </source>
</evidence>
<evidence type="ECO:0000256" key="8">
    <source>
        <dbReference type="ARBA" id="ARBA00023065"/>
    </source>
</evidence>
<feature type="transmembrane region" description="Helical" evidence="10">
    <location>
        <begin position="81"/>
        <end position="105"/>
    </location>
</feature>
<evidence type="ECO:0000256" key="5">
    <source>
        <dbReference type="ARBA" id="ARBA00022692"/>
    </source>
</evidence>
<keyword evidence="2" id="KW-0813">Transport</keyword>
<keyword evidence="7 10" id="KW-1133">Transmembrane helix</keyword>
<evidence type="ECO:0000256" key="6">
    <source>
        <dbReference type="ARBA" id="ARBA00022958"/>
    </source>
</evidence>
<evidence type="ECO:0000256" key="7">
    <source>
        <dbReference type="ARBA" id="ARBA00022989"/>
    </source>
</evidence>
<gene>
    <name evidence="11" type="primary">ktrB</name>
    <name evidence="11" type="ORF">EAL2_c08870</name>
</gene>
<dbReference type="STRING" id="1286171.EAL2_c08870"/>
<proteinExistence type="predicted"/>
<evidence type="ECO:0000256" key="2">
    <source>
        <dbReference type="ARBA" id="ARBA00022448"/>
    </source>
</evidence>
<feature type="transmembrane region" description="Helical" evidence="10">
    <location>
        <begin position="412"/>
        <end position="433"/>
    </location>
</feature>
<dbReference type="EMBL" id="CP007452">
    <property type="protein sequence ID" value="AHM56187.1"/>
    <property type="molecule type" value="Genomic_DNA"/>
</dbReference>
<feature type="transmembrane region" description="Helical" evidence="10">
    <location>
        <begin position="233"/>
        <end position="254"/>
    </location>
</feature>
<keyword evidence="8" id="KW-0406">Ion transport</keyword>
<evidence type="ECO:0000256" key="9">
    <source>
        <dbReference type="ARBA" id="ARBA00023136"/>
    </source>
</evidence>
<evidence type="ECO:0000256" key="10">
    <source>
        <dbReference type="SAM" id="Phobius"/>
    </source>
</evidence>
<dbReference type="HOGENOM" id="CLU_026429_0_1_9"/>
<keyword evidence="12" id="KW-1185">Reference proteome</keyword>
<keyword evidence="6" id="KW-0630">Potassium</keyword>
<dbReference type="RefSeq" id="WP_330375803.1">
    <property type="nucleotide sequence ID" value="NZ_CP007452.1"/>
</dbReference>
<feature type="transmembrane region" description="Helical" evidence="10">
    <location>
        <begin position="303"/>
        <end position="335"/>
    </location>
</feature>
<dbReference type="PATRIC" id="fig|1286171.3.peg.839"/>